<evidence type="ECO:0000313" key="3">
    <source>
        <dbReference type="Proteomes" id="UP000202086"/>
    </source>
</evidence>
<name>R4T819_9CAUD</name>
<dbReference type="RefSeq" id="YP_008059593.1">
    <property type="nucleotide sequence ID" value="NC_021330.1"/>
</dbReference>
<evidence type="ECO:0000256" key="1">
    <source>
        <dbReference type="SAM" id="MobiDB-lite"/>
    </source>
</evidence>
<protein>
    <submittedName>
        <fullName evidence="2">Uncharacterized protein</fullName>
    </submittedName>
</protein>
<keyword evidence="3" id="KW-1185">Reference proteome</keyword>
<reference evidence="2 3" key="1">
    <citation type="submission" date="2012-12" db="EMBL/GenBank/DDBJ databases">
        <authorList>
            <person name="Sencilo A."/>
            <person name="Jacobs-Sera D."/>
            <person name="Russell D.A."/>
            <person name="Ko C."/>
            <person name="Atanasova N."/>
            <person name="Osterlund E."/>
            <person name="Oksanen H.M."/>
            <person name="Bamford D.H."/>
            <person name="Hatfull G.F."/>
            <person name="Roine E."/>
            <person name="Hendrix R.W."/>
        </authorList>
    </citation>
    <scope>NUCLEOTIDE SEQUENCE [LARGE SCALE GENOMIC DNA]</scope>
</reference>
<organism evidence="2 3">
    <name type="scientific">Haloarcula californiae tailed virus 1</name>
    <dbReference type="NCBI Taxonomy" id="1273746"/>
    <lineage>
        <taxon>Viruses</taxon>
        <taxon>Duplodnaviria</taxon>
        <taxon>Heunggongvirae</taxon>
        <taxon>Uroviricota</taxon>
        <taxon>Caudoviricetes</taxon>
        <taxon>Thumleimavirales</taxon>
        <taxon>Druskaviridae</taxon>
        <taxon>Hacavirus</taxon>
        <taxon>Hacavirus italiense</taxon>
        <taxon>Hacavirus HCTV1</taxon>
    </lineage>
</organism>
<dbReference type="GeneID" id="16193474"/>
<evidence type="ECO:0000313" key="2">
    <source>
        <dbReference type="EMBL" id="AGM11894.1"/>
    </source>
</evidence>
<dbReference type="KEGG" id="vg:16193474"/>
<proteinExistence type="predicted"/>
<dbReference type="EMBL" id="KC292029">
    <property type="protein sequence ID" value="AGM11894.1"/>
    <property type="molecule type" value="Genomic_DNA"/>
</dbReference>
<gene>
    <name evidence="2" type="primary">31</name>
    <name evidence="2" type="ORF">DNAM5_31</name>
</gene>
<dbReference type="Proteomes" id="UP000202086">
    <property type="component" value="Segment"/>
</dbReference>
<dbReference type="OrthoDB" id="19979at10239"/>
<sequence length="136" mass="15585">MSDNTQRVEVFQPRSTEQFYNREDDEVLNEEMFNLIRDLRSGFIEAEDLDFETFGRAYSLVGVETVEDANVPEDELLAHVFETWQNAPQTDTSDNFRESNDQQRATSLSTGDIVRVDGTAYLCESVGWSELEEVSV</sequence>
<accession>R4T819</accession>
<feature type="region of interest" description="Disordered" evidence="1">
    <location>
        <begin position="88"/>
        <end position="107"/>
    </location>
</feature>